<proteinExistence type="predicted"/>
<feature type="domain" description="Reverse transcriptase RNase H-like" evidence="9">
    <location>
        <begin position="868"/>
        <end position="965"/>
    </location>
</feature>
<gene>
    <name evidence="10" type="ORF">Tci_053640</name>
</gene>
<evidence type="ECO:0000256" key="1">
    <source>
        <dbReference type="ARBA" id="ARBA00012493"/>
    </source>
</evidence>
<keyword evidence="3" id="KW-0548">Nucleotidyltransferase</keyword>
<protein>
    <recommendedName>
        <fullName evidence="1">RNA-directed DNA polymerase</fullName>
        <ecNumber evidence="1">2.7.7.49</ecNumber>
    </recommendedName>
</protein>
<dbReference type="Gene3D" id="3.30.70.270">
    <property type="match status" value="1"/>
</dbReference>
<evidence type="ECO:0000313" key="10">
    <source>
        <dbReference type="EMBL" id="GEU81662.1"/>
    </source>
</evidence>
<organism evidence="10">
    <name type="scientific">Tanacetum cinerariifolium</name>
    <name type="common">Dalmatian daisy</name>
    <name type="synonym">Chrysanthemum cinerariifolium</name>
    <dbReference type="NCBI Taxonomy" id="118510"/>
    <lineage>
        <taxon>Eukaryota</taxon>
        <taxon>Viridiplantae</taxon>
        <taxon>Streptophyta</taxon>
        <taxon>Embryophyta</taxon>
        <taxon>Tracheophyta</taxon>
        <taxon>Spermatophyta</taxon>
        <taxon>Magnoliopsida</taxon>
        <taxon>eudicotyledons</taxon>
        <taxon>Gunneridae</taxon>
        <taxon>Pentapetalae</taxon>
        <taxon>asterids</taxon>
        <taxon>campanulids</taxon>
        <taxon>Asterales</taxon>
        <taxon>Asteraceae</taxon>
        <taxon>Asteroideae</taxon>
        <taxon>Anthemideae</taxon>
        <taxon>Anthemidinae</taxon>
        <taxon>Tanacetum</taxon>
    </lineage>
</organism>
<dbReference type="GO" id="GO:0004519">
    <property type="term" value="F:endonuclease activity"/>
    <property type="evidence" value="ECO:0007669"/>
    <property type="project" value="UniProtKB-KW"/>
</dbReference>
<keyword evidence="2" id="KW-0808">Transferase</keyword>
<accession>A0A6L2N969</accession>
<dbReference type="CDD" id="cd00303">
    <property type="entry name" value="retropepsin_like"/>
    <property type="match status" value="1"/>
</dbReference>
<dbReference type="InterPro" id="IPR043128">
    <property type="entry name" value="Rev_trsase/Diguanyl_cyclase"/>
</dbReference>
<dbReference type="CDD" id="cd09274">
    <property type="entry name" value="RNase_HI_RT_Ty3"/>
    <property type="match status" value="1"/>
</dbReference>
<evidence type="ECO:0000256" key="6">
    <source>
        <dbReference type="ARBA" id="ARBA00022801"/>
    </source>
</evidence>
<evidence type="ECO:0000256" key="3">
    <source>
        <dbReference type="ARBA" id="ARBA00022695"/>
    </source>
</evidence>
<keyword evidence="7" id="KW-0695">RNA-directed DNA polymerase</keyword>
<dbReference type="EC" id="2.7.7.49" evidence="1"/>
<evidence type="ECO:0000256" key="2">
    <source>
        <dbReference type="ARBA" id="ARBA00022679"/>
    </source>
</evidence>
<dbReference type="GO" id="GO:0003964">
    <property type="term" value="F:RNA-directed DNA polymerase activity"/>
    <property type="evidence" value="ECO:0007669"/>
    <property type="project" value="UniProtKB-KW"/>
</dbReference>
<dbReference type="GO" id="GO:0016787">
    <property type="term" value="F:hydrolase activity"/>
    <property type="evidence" value="ECO:0007669"/>
    <property type="project" value="UniProtKB-KW"/>
</dbReference>
<comment type="caution">
    <text evidence="10">The sequence shown here is derived from an EMBL/GenBank/DDBJ whole genome shotgun (WGS) entry which is preliminary data.</text>
</comment>
<dbReference type="InterPro" id="IPR050951">
    <property type="entry name" value="Retrovirus_Pol_polyprotein"/>
</dbReference>
<dbReference type="SUPFAM" id="SSF56672">
    <property type="entry name" value="DNA/RNA polymerases"/>
    <property type="match status" value="1"/>
</dbReference>
<dbReference type="EMBL" id="BKCJ010008330">
    <property type="protein sequence ID" value="GEU81662.1"/>
    <property type="molecule type" value="Genomic_DNA"/>
</dbReference>
<name>A0A6L2N969_TANCI</name>
<evidence type="ECO:0000259" key="9">
    <source>
        <dbReference type="Pfam" id="PF17917"/>
    </source>
</evidence>
<feature type="compositionally biased region" description="Low complexity" evidence="8">
    <location>
        <begin position="197"/>
        <end position="209"/>
    </location>
</feature>
<dbReference type="CDD" id="cd01647">
    <property type="entry name" value="RT_LTR"/>
    <property type="match status" value="1"/>
</dbReference>
<evidence type="ECO:0000256" key="8">
    <source>
        <dbReference type="SAM" id="MobiDB-lite"/>
    </source>
</evidence>
<evidence type="ECO:0000256" key="4">
    <source>
        <dbReference type="ARBA" id="ARBA00022722"/>
    </source>
</evidence>
<dbReference type="Pfam" id="PF17917">
    <property type="entry name" value="RT_RNaseH"/>
    <property type="match status" value="1"/>
</dbReference>
<dbReference type="Gene3D" id="2.40.70.10">
    <property type="entry name" value="Acid Proteases"/>
    <property type="match status" value="1"/>
</dbReference>
<dbReference type="InterPro" id="IPR021109">
    <property type="entry name" value="Peptidase_aspartic_dom_sf"/>
</dbReference>
<dbReference type="AlphaFoldDB" id="A0A6L2N969"/>
<feature type="region of interest" description="Disordered" evidence="8">
    <location>
        <begin position="127"/>
        <end position="166"/>
    </location>
</feature>
<evidence type="ECO:0000256" key="5">
    <source>
        <dbReference type="ARBA" id="ARBA00022759"/>
    </source>
</evidence>
<feature type="compositionally biased region" description="Low complexity" evidence="8">
    <location>
        <begin position="134"/>
        <end position="148"/>
    </location>
</feature>
<dbReference type="InterPro" id="IPR041373">
    <property type="entry name" value="RT_RNaseH"/>
</dbReference>
<dbReference type="PANTHER" id="PTHR37984">
    <property type="entry name" value="PROTEIN CBG26694"/>
    <property type="match status" value="1"/>
</dbReference>
<keyword evidence="6" id="KW-0378">Hydrolase</keyword>
<dbReference type="Gene3D" id="3.10.10.10">
    <property type="entry name" value="HIV Type 1 Reverse Transcriptase, subunit A, domain 1"/>
    <property type="match status" value="1"/>
</dbReference>
<dbReference type="Gene3D" id="3.10.20.370">
    <property type="match status" value="1"/>
</dbReference>
<feature type="region of interest" description="Disordered" evidence="8">
    <location>
        <begin position="197"/>
        <end position="233"/>
    </location>
</feature>
<sequence length="1048" mass="117824">MAASAIIVSSDSFDESVGSPPSRVILFGDIHTIIPSISMVAPETSTTAPVISYVALMVETTIVALPTGLCGLVPYLDSDSDSPDEMDSPETLMLLPLLIRGAGDMTVRKRVGPLFARRLTWRHVSPRFSDHHPSSSSSSTDSSLVHSSGLDTPGQAHSGSLTRVVSPRLGYPPVRAPRHSEVFRRWCAAPLSTFYPPTTSESSSGYSSERPLHSSSHFAGPSHKRCRSPTNFVPLSTPVTGSLARTRADILPPRKRFRDSYSPETNIEEDTEIDTTETKYGRELDIINGYDVRDHIEVDPRDDREELEASTGDTVVLGTDPRLVPMVDEGIVEPVGRDSSSSFDTRDGTARSVEDISIDLDGAIHEFYHHMSKVRMDRIVGIEATRRQLEADQMIASGARAGMAESIRSLRSKNLKVCDDRDDLRRKLMRLESFAERRLGFRNGNGQGGNGNGDGRGDMPVARECTYQDFMKCQPLNFKGTKGFVGLIRWCEKMEIVFHISNCPERYQVKTHKTTRCCLNCNNLMDKKLKGYSVKNAKNKRRFDTNHRDNCGQQPPFKRQNTEGQNVARAYTAGNNKKKDYGGTLPYCNRSVMVVTTQGTPGPNQRVVTYAVELADGRTSKTSTVLRGCTLGLLENPFNIDLMPIDLGSFDVIIGMDWLAKNYAVIVCNKKIVHIPYGNEILIVQREKSNEKKSMLSIISCVKAHKYMEKGCQLCLAQVTVKENKDKSKENRLEDLQGIYKAKFLTLGSLVLFVKNKDGSLQMCIDYHELNNLTVKNRYPLPRINDLFDQLQGSSMYSKIDLRSGYHQLRVCDEDIPKTAFRTRYSHYEFQVMPFGLKNAPTVFMDLMNRILKQKLCSAPILALPEGSENFMVYCDASHKGLGAVLMQRDKVIAYASRQLKIHEKNYTTHDLELGAMVFALKMWRHYLYGTRCIVFTNHKSLQHILDQKELNMRQRKWLELLSDYDCKICCHPRKGNVVANAFSRKVRPKPLRVRALVLTIGLNLPVQILNAQTEARKEEIYKVEDLGGMIKKLESRADGMLCLKNRS</sequence>
<dbReference type="PANTHER" id="PTHR37984:SF5">
    <property type="entry name" value="PROTEIN NYNRIN-LIKE"/>
    <property type="match status" value="1"/>
</dbReference>
<evidence type="ECO:0000256" key="7">
    <source>
        <dbReference type="ARBA" id="ARBA00022918"/>
    </source>
</evidence>
<dbReference type="InterPro" id="IPR043502">
    <property type="entry name" value="DNA/RNA_pol_sf"/>
</dbReference>
<dbReference type="FunFam" id="3.10.20.370:FF:000001">
    <property type="entry name" value="Retrovirus-related Pol polyprotein from transposon 17.6-like protein"/>
    <property type="match status" value="1"/>
</dbReference>
<reference evidence="10" key="1">
    <citation type="journal article" date="2019" name="Sci. Rep.">
        <title>Draft genome of Tanacetum cinerariifolium, the natural source of mosquito coil.</title>
        <authorList>
            <person name="Yamashiro T."/>
            <person name="Shiraishi A."/>
            <person name="Satake H."/>
            <person name="Nakayama K."/>
        </authorList>
    </citation>
    <scope>NUCLEOTIDE SEQUENCE</scope>
</reference>
<keyword evidence="4" id="KW-0540">Nuclease</keyword>
<dbReference type="Pfam" id="PF08284">
    <property type="entry name" value="RVP_2"/>
    <property type="match status" value="1"/>
</dbReference>
<keyword evidence="5" id="KW-0255">Endonuclease</keyword>